<protein>
    <submittedName>
        <fullName evidence="2">Uncharacterized protein</fullName>
    </submittedName>
</protein>
<keyword evidence="1" id="KW-0812">Transmembrane</keyword>
<keyword evidence="3" id="KW-1185">Reference proteome</keyword>
<comment type="caution">
    <text evidence="2">The sequence shown here is derived from an EMBL/GenBank/DDBJ whole genome shotgun (WGS) entry which is preliminary data.</text>
</comment>
<name>A0ABQ9IUV7_9CUCU</name>
<evidence type="ECO:0000313" key="3">
    <source>
        <dbReference type="Proteomes" id="UP001162164"/>
    </source>
</evidence>
<organism evidence="2 3">
    <name type="scientific">Molorchus minor</name>
    <dbReference type="NCBI Taxonomy" id="1323400"/>
    <lineage>
        <taxon>Eukaryota</taxon>
        <taxon>Metazoa</taxon>
        <taxon>Ecdysozoa</taxon>
        <taxon>Arthropoda</taxon>
        <taxon>Hexapoda</taxon>
        <taxon>Insecta</taxon>
        <taxon>Pterygota</taxon>
        <taxon>Neoptera</taxon>
        <taxon>Endopterygota</taxon>
        <taxon>Coleoptera</taxon>
        <taxon>Polyphaga</taxon>
        <taxon>Cucujiformia</taxon>
        <taxon>Chrysomeloidea</taxon>
        <taxon>Cerambycidae</taxon>
        <taxon>Lamiinae</taxon>
        <taxon>Monochamini</taxon>
        <taxon>Molorchus</taxon>
    </lineage>
</organism>
<gene>
    <name evidence="2" type="ORF">NQ317_004485</name>
</gene>
<feature type="transmembrane region" description="Helical" evidence="1">
    <location>
        <begin position="33"/>
        <end position="52"/>
    </location>
</feature>
<proteinExistence type="predicted"/>
<keyword evidence="1" id="KW-0472">Membrane</keyword>
<dbReference type="Proteomes" id="UP001162164">
    <property type="component" value="Unassembled WGS sequence"/>
</dbReference>
<dbReference type="EMBL" id="JAPWTJ010002402">
    <property type="protein sequence ID" value="KAJ8966267.1"/>
    <property type="molecule type" value="Genomic_DNA"/>
</dbReference>
<evidence type="ECO:0000313" key="2">
    <source>
        <dbReference type="EMBL" id="KAJ8966267.1"/>
    </source>
</evidence>
<accession>A0ABQ9IUV7</accession>
<keyword evidence="1" id="KW-1133">Transmembrane helix</keyword>
<reference evidence="2" key="1">
    <citation type="journal article" date="2023" name="Insect Mol. Biol.">
        <title>Genome sequencing provides insights into the evolution of gene families encoding plant cell wall-degrading enzymes in longhorned beetles.</title>
        <authorList>
            <person name="Shin N.R."/>
            <person name="Okamura Y."/>
            <person name="Kirsch R."/>
            <person name="Pauchet Y."/>
        </authorList>
    </citation>
    <scope>NUCLEOTIDE SEQUENCE</scope>
    <source>
        <strain evidence="2">MMC_N1</strain>
    </source>
</reference>
<evidence type="ECO:0000256" key="1">
    <source>
        <dbReference type="SAM" id="Phobius"/>
    </source>
</evidence>
<sequence length="186" mass="21226">MGVQSCKIRFGNIEEKPSSGCSVQRGVAPLESMSGLMLIGTFLIFGLGLCLCRKCWLCVCGKCSNGHGLRSWGINKLKNNLERMLVKDFFVLTLKVQNQPLRSLFHLYFKMPALVVRSSLKKHPEEDLTFESMKKVLMEPPEHDALQNKLNEIFKSLTVNENHSSSDEKKTSIPTYEQNFPELFYY</sequence>